<feature type="domain" description="Protein kinase" evidence="9">
    <location>
        <begin position="1"/>
        <end position="175"/>
    </location>
</feature>
<comment type="catalytic activity">
    <reaction evidence="7">
        <text>L-threonyl-[protein] + ATP = O-phospho-L-threonyl-[protein] + ADP + H(+)</text>
        <dbReference type="Rhea" id="RHEA:46608"/>
        <dbReference type="Rhea" id="RHEA-COMP:11060"/>
        <dbReference type="Rhea" id="RHEA-COMP:11605"/>
        <dbReference type="ChEBI" id="CHEBI:15378"/>
        <dbReference type="ChEBI" id="CHEBI:30013"/>
        <dbReference type="ChEBI" id="CHEBI:30616"/>
        <dbReference type="ChEBI" id="CHEBI:61977"/>
        <dbReference type="ChEBI" id="CHEBI:456216"/>
        <dbReference type="EC" id="2.7.11.1"/>
    </reaction>
</comment>
<dbReference type="InterPro" id="IPR011009">
    <property type="entry name" value="Kinase-like_dom_sf"/>
</dbReference>
<dbReference type="OrthoDB" id="193931at2759"/>
<dbReference type="EC" id="2.7.11.1" evidence="1"/>
<dbReference type="PROSITE" id="PS50011">
    <property type="entry name" value="PROTEIN_KINASE_DOM"/>
    <property type="match status" value="1"/>
</dbReference>
<dbReference type="GO" id="GO:0005737">
    <property type="term" value="C:cytoplasm"/>
    <property type="evidence" value="ECO:0007669"/>
    <property type="project" value="TreeGrafter"/>
</dbReference>
<dbReference type="PANTHER" id="PTHR24346">
    <property type="entry name" value="MAP/MICROTUBULE AFFINITY-REGULATING KINASE"/>
    <property type="match status" value="1"/>
</dbReference>
<evidence type="ECO:0000313" key="10">
    <source>
        <dbReference type="EMBL" id="PIK39594.1"/>
    </source>
</evidence>
<feature type="non-terminal residue" evidence="10">
    <location>
        <position position="1"/>
    </location>
</feature>
<dbReference type="Pfam" id="PF00069">
    <property type="entry name" value="Pkinase"/>
    <property type="match status" value="1"/>
</dbReference>
<name>A0A2G8JV10_STIJA</name>
<keyword evidence="11" id="KW-1185">Reference proteome</keyword>
<accession>A0A2G8JV10</accession>
<evidence type="ECO:0000256" key="7">
    <source>
        <dbReference type="ARBA" id="ARBA00047899"/>
    </source>
</evidence>
<proteinExistence type="predicted"/>
<keyword evidence="6" id="KW-0067">ATP-binding</keyword>
<dbReference type="GO" id="GO:0050321">
    <property type="term" value="F:tau-protein kinase activity"/>
    <property type="evidence" value="ECO:0007669"/>
    <property type="project" value="TreeGrafter"/>
</dbReference>
<dbReference type="InterPro" id="IPR000719">
    <property type="entry name" value="Prot_kinase_dom"/>
</dbReference>
<dbReference type="STRING" id="307972.A0A2G8JV10"/>
<reference evidence="10 11" key="1">
    <citation type="journal article" date="2017" name="PLoS Biol.">
        <title>The sea cucumber genome provides insights into morphological evolution and visceral regeneration.</title>
        <authorList>
            <person name="Zhang X."/>
            <person name="Sun L."/>
            <person name="Yuan J."/>
            <person name="Sun Y."/>
            <person name="Gao Y."/>
            <person name="Zhang L."/>
            <person name="Li S."/>
            <person name="Dai H."/>
            <person name="Hamel J.F."/>
            <person name="Liu C."/>
            <person name="Yu Y."/>
            <person name="Liu S."/>
            <person name="Lin W."/>
            <person name="Guo K."/>
            <person name="Jin S."/>
            <person name="Xu P."/>
            <person name="Storey K.B."/>
            <person name="Huan P."/>
            <person name="Zhang T."/>
            <person name="Zhou Y."/>
            <person name="Zhang J."/>
            <person name="Lin C."/>
            <person name="Li X."/>
            <person name="Xing L."/>
            <person name="Huo D."/>
            <person name="Sun M."/>
            <person name="Wang L."/>
            <person name="Mercier A."/>
            <person name="Li F."/>
            <person name="Yang H."/>
            <person name="Xiang J."/>
        </authorList>
    </citation>
    <scope>NUCLEOTIDE SEQUENCE [LARGE SCALE GENOMIC DNA]</scope>
    <source>
        <strain evidence="10">Shaxun</strain>
        <tissue evidence="10">Muscle</tissue>
    </source>
</reference>
<dbReference type="PANTHER" id="PTHR24346:SF42">
    <property type="entry name" value="SERINE_THREONINE-PROTEIN KINASE SIK3"/>
    <property type="match status" value="1"/>
</dbReference>
<dbReference type="GO" id="GO:0035556">
    <property type="term" value="P:intracellular signal transduction"/>
    <property type="evidence" value="ECO:0007669"/>
    <property type="project" value="TreeGrafter"/>
</dbReference>
<evidence type="ECO:0000256" key="5">
    <source>
        <dbReference type="ARBA" id="ARBA00022777"/>
    </source>
</evidence>
<dbReference type="FunFam" id="1.10.510.10:FF:000571">
    <property type="entry name" value="Maternal embryonic leucine zipper kinase"/>
    <property type="match status" value="1"/>
</dbReference>
<dbReference type="SUPFAM" id="SSF56112">
    <property type="entry name" value="Protein kinase-like (PK-like)"/>
    <property type="match status" value="1"/>
</dbReference>
<evidence type="ECO:0000259" key="9">
    <source>
        <dbReference type="PROSITE" id="PS50011"/>
    </source>
</evidence>
<keyword evidence="5 10" id="KW-0418">Kinase</keyword>
<dbReference type="GO" id="GO:0000226">
    <property type="term" value="P:microtubule cytoskeleton organization"/>
    <property type="evidence" value="ECO:0007669"/>
    <property type="project" value="TreeGrafter"/>
</dbReference>
<comment type="catalytic activity">
    <reaction evidence="8">
        <text>L-seryl-[protein] + ATP = O-phospho-L-seryl-[protein] + ADP + H(+)</text>
        <dbReference type="Rhea" id="RHEA:17989"/>
        <dbReference type="Rhea" id="RHEA-COMP:9863"/>
        <dbReference type="Rhea" id="RHEA-COMP:11604"/>
        <dbReference type="ChEBI" id="CHEBI:15378"/>
        <dbReference type="ChEBI" id="CHEBI:29999"/>
        <dbReference type="ChEBI" id="CHEBI:30616"/>
        <dbReference type="ChEBI" id="CHEBI:83421"/>
        <dbReference type="ChEBI" id="CHEBI:456216"/>
        <dbReference type="EC" id="2.7.11.1"/>
    </reaction>
</comment>
<dbReference type="AlphaFoldDB" id="A0A2G8JV10"/>
<keyword evidence="2" id="KW-0723">Serine/threonine-protein kinase</keyword>
<organism evidence="10 11">
    <name type="scientific">Stichopus japonicus</name>
    <name type="common">Sea cucumber</name>
    <dbReference type="NCBI Taxonomy" id="307972"/>
    <lineage>
        <taxon>Eukaryota</taxon>
        <taxon>Metazoa</taxon>
        <taxon>Echinodermata</taxon>
        <taxon>Eleutherozoa</taxon>
        <taxon>Echinozoa</taxon>
        <taxon>Holothuroidea</taxon>
        <taxon>Aspidochirotacea</taxon>
        <taxon>Aspidochirotida</taxon>
        <taxon>Stichopodidae</taxon>
        <taxon>Apostichopus</taxon>
    </lineage>
</organism>
<evidence type="ECO:0000256" key="4">
    <source>
        <dbReference type="ARBA" id="ARBA00022741"/>
    </source>
</evidence>
<protein>
    <recommendedName>
        <fullName evidence="1">non-specific serine/threonine protein kinase</fullName>
        <ecNumber evidence="1">2.7.11.1</ecNumber>
    </recommendedName>
</protein>
<dbReference type="InterPro" id="IPR008271">
    <property type="entry name" value="Ser/Thr_kinase_AS"/>
</dbReference>
<keyword evidence="3" id="KW-0808">Transferase</keyword>
<dbReference type="SMART" id="SM00220">
    <property type="entry name" value="S_TKc"/>
    <property type="match status" value="1"/>
</dbReference>
<sequence length="175" mass="20296">VAIKIIDKTQLDEDNLNKVVREVKVMKMLRHPHIIRLYQVMETERNMFLVTEYASRGEIFDHLKANGRMSEREARRIFKQICAAVHFCHSLTVVHRDLKAENLLLDENNNVKIADFGFSNFFKEGQFLKTWCGSPPYAAPELFEGKEYNGPKADVWAFISILRPLKGQTVRTSNI</sequence>
<gene>
    <name evidence="10" type="ORF">BSL78_23557</name>
</gene>
<dbReference type="GO" id="GO:0005524">
    <property type="term" value="F:ATP binding"/>
    <property type="evidence" value="ECO:0007669"/>
    <property type="project" value="UniProtKB-KW"/>
</dbReference>
<evidence type="ECO:0000256" key="6">
    <source>
        <dbReference type="ARBA" id="ARBA00022840"/>
    </source>
</evidence>
<dbReference type="EMBL" id="MRZV01001222">
    <property type="protein sequence ID" value="PIK39594.1"/>
    <property type="molecule type" value="Genomic_DNA"/>
</dbReference>
<keyword evidence="4" id="KW-0547">Nucleotide-binding</keyword>
<dbReference type="FunFam" id="3.30.200.20:FF:000003">
    <property type="entry name" value="Non-specific serine/threonine protein kinase"/>
    <property type="match status" value="1"/>
</dbReference>
<comment type="caution">
    <text evidence="10">The sequence shown here is derived from an EMBL/GenBank/DDBJ whole genome shotgun (WGS) entry which is preliminary data.</text>
</comment>
<evidence type="ECO:0000256" key="8">
    <source>
        <dbReference type="ARBA" id="ARBA00048679"/>
    </source>
</evidence>
<evidence type="ECO:0000256" key="3">
    <source>
        <dbReference type="ARBA" id="ARBA00022679"/>
    </source>
</evidence>
<dbReference type="Gene3D" id="1.10.510.10">
    <property type="entry name" value="Transferase(Phosphotransferase) domain 1"/>
    <property type="match status" value="1"/>
</dbReference>
<dbReference type="Proteomes" id="UP000230750">
    <property type="component" value="Unassembled WGS sequence"/>
</dbReference>
<dbReference type="PROSITE" id="PS00108">
    <property type="entry name" value="PROTEIN_KINASE_ST"/>
    <property type="match status" value="1"/>
</dbReference>
<evidence type="ECO:0000313" key="11">
    <source>
        <dbReference type="Proteomes" id="UP000230750"/>
    </source>
</evidence>
<evidence type="ECO:0000256" key="2">
    <source>
        <dbReference type="ARBA" id="ARBA00022527"/>
    </source>
</evidence>
<evidence type="ECO:0000256" key="1">
    <source>
        <dbReference type="ARBA" id="ARBA00012513"/>
    </source>
</evidence>